<evidence type="ECO:0000256" key="3">
    <source>
        <dbReference type="SAM" id="MobiDB-lite"/>
    </source>
</evidence>
<evidence type="ECO:0000256" key="2">
    <source>
        <dbReference type="ARBA" id="ARBA00023125"/>
    </source>
</evidence>
<dbReference type="InterPro" id="IPR001005">
    <property type="entry name" value="SANT/Myb"/>
</dbReference>
<keyword evidence="7" id="KW-1185">Reference proteome</keyword>
<dbReference type="CDD" id="cd00167">
    <property type="entry name" value="SANT"/>
    <property type="match status" value="2"/>
</dbReference>
<comment type="caution">
    <text evidence="6">The sequence shown here is derived from an EMBL/GenBank/DDBJ whole genome shotgun (WGS) entry which is preliminary data.</text>
</comment>
<reference evidence="6 7" key="1">
    <citation type="journal article" date="2023" name="Nat. Commun.">
        <title>Origin of minicircular mitochondrial genomes in red algae.</title>
        <authorList>
            <person name="Lee Y."/>
            <person name="Cho C.H."/>
            <person name="Lee Y.M."/>
            <person name="Park S.I."/>
            <person name="Yang J.H."/>
            <person name="West J.A."/>
            <person name="Bhattacharya D."/>
            <person name="Yoon H.S."/>
        </authorList>
    </citation>
    <scope>NUCLEOTIDE SEQUENCE [LARGE SCALE GENOMIC DNA]</scope>
    <source>
        <strain evidence="6 7">CCMP1338</strain>
        <tissue evidence="6">Whole cell</tissue>
    </source>
</reference>
<dbReference type="EMBL" id="JAMWBK010000003">
    <property type="protein sequence ID" value="KAJ8907062.1"/>
    <property type="molecule type" value="Genomic_DNA"/>
</dbReference>
<gene>
    <name evidence="6" type="ORF">NDN08_003545</name>
</gene>
<dbReference type="InterPro" id="IPR009057">
    <property type="entry name" value="Homeodomain-like_sf"/>
</dbReference>
<feature type="domain" description="Myb-like" evidence="4">
    <location>
        <begin position="52"/>
        <end position="103"/>
    </location>
</feature>
<feature type="region of interest" description="Disordered" evidence="3">
    <location>
        <begin position="160"/>
        <end position="209"/>
    </location>
</feature>
<evidence type="ECO:0000313" key="6">
    <source>
        <dbReference type="EMBL" id="KAJ8907062.1"/>
    </source>
</evidence>
<dbReference type="AlphaFoldDB" id="A0AAV8V1K9"/>
<dbReference type="PROSITE" id="PS51294">
    <property type="entry name" value="HTH_MYB"/>
    <property type="match status" value="2"/>
</dbReference>
<dbReference type="SUPFAM" id="SSF46689">
    <property type="entry name" value="Homeodomain-like"/>
    <property type="match status" value="2"/>
</dbReference>
<dbReference type="PANTHER" id="PTHR45614">
    <property type="entry name" value="MYB PROTEIN-RELATED"/>
    <property type="match status" value="1"/>
</dbReference>
<feature type="domain" description="HTH myb-type" evidence="5">
    <location>
        <begin position="108"/>
        <end position="158"/>
    </location>
</feature>
<dbReference type="FunFam" id="1.10.10.60:FF:000010">
    <property type="entry name" value="Transcriptional activator Myb isoform A"/>
    <property type="match status" value="1"/>
</dbReference>
<keyword evidence="1" id="KW-0677">Repeat</keyword>
<evidence type="ECO:0000313" key="7">
    <source>
        <dbReference type="Proteomes" id="UP001157974"/>
    </source>
</evidence>
<dbReference type="Pfam" id="PF00249">
    <property type="entry name" value="Myb_DNA-binding"/>
    <property type="match status" value="2"/>
</dbReference>
<dbReference type="InterPro" id="IPR050560">
    <property type="entry name" value="MYB_TF"/>
</dbReference>
<feature type="domain" description="HTH myb-type" evidence="5">
    <location>
        <begin position="52"/>
        <end position="107"/>
    </location>
</feature>
<organism evidence="6 7">
    <name type="scientific">Rhodosorus marinus</name>
    <dbReference type="NCBI Taxonomy" id="101924"/>
    <lineage>
        <taxon>Eukaryota</taxon>
        <taxon>Rhodophyta</taxon>
        <taxon>Stylonematophyceae</taxon>
        <taxon>Stylonematales</taxon>
        <taxon>Stylonemataceae</taxon>
        <taxon>Rhodosorus</taxon>
    </lineage>
</organism>
<dbReference type="GO" id="GO:0005634">
    <property type="term" value="C:nucleus"/>
    <property type="evidence" value="ECO:0007669"/>
    <property type="project" value="TreeGrafter"/>
</dbReference>
<dbReference type="PROSITE" id="PS50090">
    <property type="entry name" value="MYB_LIKE"/>
    <property type="match status" value="2"/>
</dbReference>
<evidence type="ECO:0000256" key="1">
    <source>
        <dbReference type="ARBA" id="ARBA00022737"/>
    </source>
</evidence>
<sequence length="209" mass="23940">MGLVDMEILSPLSDETSVDDGTAQPGLALLCLAVEAQCGKKEESSSTEDYRKNNKVKRAWLAEEDELLERMVDIHGPRHWTLIAEKIPGRTGKQARERWLNQLNPDLRKKGWTPEEDRIILQEHARLGNRWSLISKKLNGRTDNSVKNRFNSTLKRMTLNGQNKSDEEATDVSFEPAEGKRNKGERLNAQGKRRRTGKDSRTLKRKTMF</sequence>
<dbReference type="GO" id="GO:0000978">
    <property type="term" value="F:RNA polymerase II cis-regulatory region sequence-specific DNA binding"/>
    <property type="evidence" value="ECO:0007669"/>
    <property type="project" value="TreeGrafter"/>
</dbReference>
<proteinExistence type="predicted"/>
<dbReference type="Proteomes" id="UP001157974">
    <property type="component" value="Unassembled WGS sequence"/>
</dbReference>
<evidence type="ECO:0000259" key="4">
    <source>
        <dbReference type="PROSITE" id="PS50090"/>
    </source>
</evidence>
<protein>
    <submittedName>
        <fullName evidence="6">Uncharacterized protein</fullName>
    </submittedName>
</protein>
<dbReference type="PANTHER" id="PTHR45614:SF25">
    <property type="entry name" value="MYB PROTEIN"/>
    <property type="match status" value="1"/>
</dbReference>
<dbReference type="SMART" id="SM00717">
    <property type="entry name" value="SANT"/>
    <property type="match status" value="2"/>
</dbReference>
<dbReference type="GO" id="GO:0000981">
    <property type="term" value="F:DNA-binding transcription factor activity, RNA polymerase II-specific"/>
    <property type="evidence" value="ECO:0007669"/>
    <property type="project" value="TreeGrafter"/>
</dbReference>
<feature type="compositionally biased region" description="Basic and acidic residues" evidence="3">
    <location>
        <begin position="177"/>
        <end position="186"/>
    </location>
</feature>
<dbReference type="InterPro" id="IPR017930">
    <property type="entry name" value="Myb_dom"/>
</dbReference>
<evidence type="ECO:0000259" key="5">
    <source>
        <dbReference type="PROSITE" id="PS51294"/>
    </source>
</evidence>
<accession>A0AAV8V1K9</accession>
<keyword evidence="2" id="KW-0238">DNA-binding</keyword>
<dbReference type="Gene3D" id="1.10.10.60">
    <property type="entry name" value="Homeodomain-like"/>
    <property type="match status" value="2"/>
</dbReference>
<name>A0AAV8V1K9_9RHOD</name>
<feature type="domain" description="Myb-like" evidence="4">
    <location>
        <begin position="104"/>
        <end position="154"/>
    </location>
</feature>